<accession>A0ABS0H183</accession>
<evidence type="ECO:0000313" key="5">
    <source>
        <dbReference type="Proteomes" id="UP000638560"/>
    </source>
</evidence>
<dbReference type="PROSITE" id="PS00600">
    <property type="entry name" value="AA_TRANSFER_CLASS_3"/>
    <property type="match status" value="1"/>
</dbReference>
<evidence type="ECO:0000256" key="1">
    <source>
        <dbReference type="ARBA" id="ARBA00001933"/>
    </source>
</evidence>
<dbReference type="InterPro" id="IPR005814">
    <property type="entry name" value="Aminotrans_3"/>
</dbReference>
<organism evidence="4 5">
    <name type="scientific">Plantactinospora alkalitolerans</name>
    <dbReference type="NCBI Taxonomy" id="2789879"/>
    <lineage>
        <taxon>Bacteria</taxon>
        <taxon>Bacillati</taxon>
        <taxon>Actinomycetota</taxon>
        <taxon>Actinomycetes</taxon>
        <taxon>Micromonosporales</taxon>
        <taxon>Micromonosporaceae</taxon>
        <taxon>Plantactinospora</taxon>
    </lineage>
</organism>
<keyword evidence="2 3" id="KW-0663">Pyridoxal phosphate</keyword>
<keyword evidence="4" id="KW-0808">Transferase</keyword>
<comment type="cofactor">
    <cofactor evidence="1">
        <name>pyridoxal 5'-phosphate</name>
        <dbReference type="ChEBI" id="CHEBI:597326"/>
    </cofactor>
</comment>
<sequence>MRARRLHRAISPEQRTAHAVPAVRPQPGGPLRLARSQQLADRAMAVTPGMTHTYHKRPENFAPGAYPTYLERGDGAVVWDVDGQAYVDFVCALGAATLGHNHPAVSNTLRERAGRGVLLSLPTPAEVSAAESFTAQVPGVDMVRFLKTGAEACSAAIRLARSLTGRDAVLLVGYHGWHDQLMGSAPGIPPSVAALTRRTHLDSPDAEEQFCADLDRRGDQLAAVMVSTPYHRQLDAALLQRVRQLCDRTGTLLILDEVVTGFRLAPGGLGQLRGVAADLLCFSKGLAAGMPLAAVAGPRHIMSAFATQRVSSTFAGEALSLEVMKATLQEYTTDDYYGRIARLGRRLRTGLNAAARRRGMPNFVFGYDPMPCLRFSADPTEHARTAEAFLAGMARRGVLMRRDVNFVCAAHQEEQIDFALAAADGVLSEIAVGTPAPVAPAVLR</sequence>
<reference evidence="4 5" key="1">
    <citation type="submission" date="2020-11" db="EMBL/GenBank/DDBJ databases">
        <title>A novel isolate from a Black sea contaminated sediment with potential to produce alkanes: Plantactinospora alkalitolerans sp. nov.</title>
        <authorList>
            <person name="Carro L."/>
            <person name="Veyisoglu A."/>
            <person name="Guven K."/>
            <person name="Schumann P."/>
            <person name="Klenk H.-P."/>
            <person name="Sahin N."/>
        </authorList>
    </citation>
    <scope>NUCLEOTIDE SEQUENCE [LARGE SCALE GENOMIC DNA]</scope>
    <source>
        <strain evidence="4 5">S1510</strain>
    </source>
</reference>
<dbReference type="PANTHER" id="PTHR43713">
    <property type="entry name" value="GLUTAMATE-1-SEMIALDEHYDE 2,1-AMINOMUTASE"/>
    <property type="match status" value="1"/>
</dbReference>
<dbReference type="GO" id="GO:0008483">
    <property type="term" value="F:transaminase activity"/>
    <property type="evidence" value="ECO:0007669"/>
    <property type="project" value="UniProtKB-KW"/>
</dbReference>
<dbReference type="Proteomes" id="UP000638560">
    <property type="component" value="Unassembled WGS sequence"/>
</dbReference>
<keyword evidence="5" id="KW-1185">Reference proteome</keyword>
<dbReference type="EMBL" id="JADPUN010000224">
    <property type="protein sequence ID" value="MBF9132217.1"/>
    <property type="molecule type" value="Genomic_DNA"/>
</dbReference>
<proteinExistence type="inferred from homology"/>
<evidence type="ECO:0000256" key="2">
    <source>
        <dbReference type="ARBA" id="ARBA00022898"/>
    </source>
</evidence>
<dbReference type="Pfam" id="PF00202">
    <property type="entry name" value="Aminotran_3"/>
    <property type="match status" value="1"/>
</dbReference>
<evidence type="ECO:0000256" key="3">
    <source>
        <dbReference type="RuleBase" id="RU003560"/>
    </source>
</evidence>
<protein>
    <submittedName>
        <fullName evidence="4">Aminotransferase class III-fold pyridoxal phosphate-dependent enzyme</fullName>
    </submittedName>
</protein>
<gene>
    <name evidence="4" type="ORF">I0C86_25175</name>
</gene>
<dbReference type="InterPro" id="IPR015422">
    <property type="entry name" value="PyrdxlP-dep_Trfase_small"/>
</dbReference>
<comment type="similarity">
    <text evidence="3">Belongs to the class-III pyridoxal-phosphate-dependent aminotransferase family.</text>
</comment>
<dbReference type="InterPro" id="IPR049704">
    <property type="entry name" value="Aminotrans_3_PPA_site"/>
</dbReference>
<dbReference type="SUPFAM" id="SSF53383">
    <property type="entry name" value="PLP-dependent transferases"/>
    <property type="match status" value="1"/>
</dbReference>
<evidence type="ECO:0000313" key="4">
    <source>
        <dbReference type="EMBL" id="MBF9132217.1"/>
    </source>
</evidence>
<name>A0ABS0H183_9ACTN</name>
<comment type="caution">
    <text evidence="4">The sequence shown here is derived from an EMBL/GenBank/DDBJ whole genome shotgun (WGS) entry which is preliminary data.</text>
</comment>
<dbReference type="InterPro" id="IPR015424">
    <property type="entry name" value="PyrdxlP-dep_Trfase"/>
</dbReference>
<dbReference type="Gene3D" id="3.40.640.10">
    <property type="entry name" value="Type I PLP-dependent aspartate aminotransferase-like (Major domain)"/>
    <property type="match status" value="1"/>
</dbReference>
<dbReference type="Gene3D" id="3.90.1150.10">
    <property type="entry name" value="Aspartate Aminotransferase, domain 1"/>
    <property type="match status" value="1"/>
</dbReference>
<dbReference type="PANTHER" id="PTHR43713:SF3">
    <property type="entry name" value="GLUTAMATE-1-SEMIALDEHYDE 2,1-AMINOMUTASE 1, CHLOROPLASTIC-RELATED"/>
    <property type="match status" value="1"/>
</dbReference>
<dbReference type="InterPro" id="IPR015421">
    <property type="entry name" value="PyrdxlP-dep_Trfase_major"/>
</dbReference>
<keyword evidence="4" id="KW-0032">Aminotransferase</keyword>